<proteinExistence type="predicted"/>
<dbReference type="EMBL" id="JAWPEI010000002">
    <property type="protein sequence ID" value="KAK4733515.1"/>
    <property type="molecule type" value="Genomic_DNA"/>
</dbReference>
<accession>A0AAV9M931</accession>
<comment type="caution">
    <text evidence="1">The sequence shown here is derived from an EMBL/GenBank/DDBJ whole genome shotgun (WGS) entry which is preliminary data.</text>
</comment>
<protein>
    <submittedName>
        <fullName evidence="1">Uncharacterized protein</fullName>
    </submittedName>
</protein>
<gene>
    <name evidence="1" type="ORF">R3W88_007776</name>
</gene>
<dbReference type="PANTHER" id="PTHR33067:SF9">
    <property type="entry name" value="RNA-DIRECTED DNA POLYMERASE"/>
    <property type="match status" value="1"/>
</dbReference>
<organism evidence="1 2">
    <name type="scientific">Solanum pinnatisectum</name>
    <name type="common">tansyleaf nightshade</name>
    <dbReference type="NCBI Taxonomy" id="50273"/>
    <lineage>
        <taxon>Eukaryota</taxon>
        <taxon>Viridiplantae</taxon>
        <taxon>Streptophyta</taxon>
        <taxon>Embryophyta</taxon>
        <taxon>Tracheophyta</taxon>
        <taxon>Spermatophyta</taxon>
        <taxon>Magnoliopsida</taxon>
        <taxon>eudicotyledons</taxon>
        <taxon>Gunneridae</taxon>
        <taxon>Pentapetalae</taxon>
        <taxon>asterids</taxon>
        <taxon>lamiids</taxon>
        <taxon>Solanales</taxon>
        <taxon>Solanaceae</taxon>
        <taxon>Solanoideae</taxon>
        <taxon>Solaneae</taxon>
        <taxon>Solanum</taxon>
    </lineage>
</organism>
<sequence>MPGYAKFIKELVTKKRSMNFEMIEIFHSCSAIMTSNMVIKKTDPRAFTISCTIGMLEFTKALYDMGASRPFLVTVRALMDVEIGELKFRVNDEEVTFNVCKLMKQPSDIHVVSTIDVIDEAVTNVSEMFCVGEPLAAVFSNYDEEEVQGYDEVVAALSGLDSYSKNPLKLDIDLKN</sequence>
<evidence type="ECO:0000313" key="1">
    <source>
        <dbReference type="EMBL" id="KAK4733515.1"/>
    </source>
</evidence>
<dbReference type="Proteomes" id="UP001311915">
    <property type="component" value="Unassembled WGS sequence"/>
</dbReference>
<name>A0AAV9M931_9SOLN</name>
<evidence type="ECO:0000313" key="2">
    <source>
        <dbReference type="Proteomes" id="UP001311915"/>
    </source>
</evidence>
<dbReference type="PANTHER" id="PTHR33067">
    <property type="entry name" value="RNA-DIRECTED DNA POLYMERASE-RELATED"/>
    <property type="match status" value="1"/>
</dbReference>
<keyword evidence="2" id="KW-1185">Reference proteome</keyword>
<dbReference type="AlphaFoldDB" id="A0AAV9M931"/>
<reference evidence="1 2" key="1">
    <citation type="submission" date="2023-10" db="EMBL/GenBank/DDBJ databases">
        <title>Genome-Wide Identification Analysis in wild type Solanum Pinnatisectum Reveals Some Genes Defensing Phytophthora Infestans.</title>
        <authorList>
            <person name="Sun C."/>
        </authorList>
    </citation>
    <scope>NUCLEOTIDE SEQUENCE [LARGE SCALE GENOMIC DNA]</scope>
    <source>
        <strain evidence="1">LQN</strain>
        <tissue evidence="1">Leaf</tissue>
    </source>
</reference>